<name>A0ACB0E4C6_RANTA</name>
<evidence type="ECO:0000313" key="1">
    <source>
        <dbReference type="EMBL" id="CAI9695336.1"/>
    </source>
</evidence>
<dbReference type="EMBL" id="OX596098">
    <property type="protein sequence ID" value="CAI9695336.1"/>
    <property type="molecule type" value="Genomic_DNA"/>
</dbReference>
<reference evidence="1" key="1">
    <citation type="submission" date="2023-05" db="EMBL/GenBank/DDBJ databases">
        <authorList>
            <consortium name="ELIXIR-Norway"/>
        </authorList>
    </citation>
    <scope>NUCLEOTIDE SEQUENCE</scope>
</reference>
<accession>A0ACB0E4C6</accession>
<evidence type="ECO:0000313" key="2">
    <source>
        <dbReference type="Proteomes" id="UP001162501"/>
    </source>
</evidence>
<organism evidence="1 2">
    <name type="scientific">Rangifer tarandus platyrhynchus</name>
    <name type="common">Svalbard reindeer</name>
    <dbReference type="NCBI Taxonomy" id="3082113"/>
    <lineage>
        <taxon>Eukaryota</taxon>
        <taxon>Metazoa</taxon>
        <taxon>Chordata</taxon>
        <taxon>Craniata</taxon>
        <taxon>Vertebrata</taxon>
        <taxon>Euteleostomi</taxon>
        <taxon>Mammalia</taxon>
        <taxon>Eutheria</taxon>
        <taxon>Laurasiatheria</taxon>
        <taxon>Artiodactyla</taxon>
        <taxon>Ruminantia</taxon>
        <taxon>Pecora</taxon>
        <taxon>Cervidae</taxon>
        <taxon>Odocoileinae</taxon>
        <taxon>Rangifer</taxon>
    </lineage>
</organism>
<sequence length="585" mass="64250">MRSHVSHHIQRGNSSDEALAETHTLRAKWYVKYVATHPCRVCRRLNYRLFQGQPIQLALSVKLVRTAPDATARLDAAGICPRPCPPALSVRPRRRTLGAPRLSPARRKTALESGGTSIGLFHRSACSEKLKVAQDRFKGGRGSRGSNSIPEARTWRFSWRLCFRSSGSWEPGLVRFLLVSEISLILLSFRKMAQANKPAMKKMSTSDPLARNKRDKEFCKLFVGGLRSETTEEALCNYYGQWGYLTDCVVIRHPASQTSRRFGFVTFSSMAEVDAAMATRPHFIDGKRVAPKRAVPREDYGKPGAPVTVKKLFVGGIGEDTGKHHLRDYFGKYGKINAIEIISDRESGRKRGFGFVTFDDHDPVDKLVLQKYHTVNGHQAEVRKALSRQEMQELQHSRIGRRGGRVDFLYLHDGGGNFEAGQGRDFRGGCDGGGRGGESGDGDYGCGGGPGGDSLRVSPGYGGGREGCDGRGPGHGHQDGGCRAGYTSYGGRNDGSQNCNNLGNYKPKPSKYELLKSGKLNALALHAPSKALQKREERCRPGGELPFQDGLRSPPRGARSPQLHIQPAQLPSQVALPRPRFLTGS</sequence>
<gene>
    <name evidence="1" type="ORF">MRATA1EN3_LOCUS6549</name>
</gene>
<proteinExistence type="predicted"/>
<protein>
    <submittedName>
        <fullName evidence="1">Uncharacterized protein</fullName>
    </submittedName>
</protein>
<dbReference type="Proteomes" id="UP001162501">
    <property type="component" value="Chromosome 14"/>
</dbReference>